<organism evidence="2 3">
    <name type="scientific">Favolaschia claudopus</name>
    <dbReference type="NCBI Taxonomy" id="2862362"/>
    <lineage>
        <taxon>Eukaryota</taxon>
        <taxon>Fungi</taxon>
        <taxon>Dikarya</taxon>
        <taxon>Basidiomycota</taxon>
        <taxon>Agaricomycotina</taxon>
        <taxon>Agaricomycetes</taxon>
        <taxon>Agaricomycetidae</taxon>
        <taxon>Agaricales</taxon>
        <taxon>Marasmiineae</taxon>
        <taxon>Mycenaceae</taxon>
        <taxon>Favolaschia</taxon>
    </lineage>
</organism>
<evidence type="ECO:0000313" key="3">
    <source>
        <dbReference type="Proteomes" id="UP001362999"/>
    </source>
</evidence>
<evidence type="ECO:0000256" key="1">
    <source>
        <dbReference type="SAM" id="SignalP"/>
    </source>
</evidence>
<protein>
    <recommendedName>
        <fullName evidence="4">Lamin tail domain-containing protein</fullName>
    </recommendedName>
</protein>
<reference evidence="2 3" key="1">
    <citation type="journal article" date="2024" name="J Genomics">
        <title>Draft genome sequencing and assembly of Favolaschia claudopus CIRM-BRFM 2984 isolated from oak limbs.</title>
        <authorList>
            <person name="Navarro D."/>
            <person name="Drula E."/>
            <person name="Chaduli D."/>
            <person name="Cazenave R."/>
            <person name="Ahrendt S."/>
            <person name="Wang J."/>
            <person name="Lipzen A."/>
            <person name="Daum C."/>
            <person name="Barry K."/>
            <person name="Grigoriev I.V."/>
            <person name="Favel A."/>
            <person name="Rosso M.N."/>
            <person name="Martin F."/>
        </authorList>
    </citation>
    <scope>NUCLEOTIDE SEQUENCE [LARGE SCALE GENOMIC DNA]</scope>
    <source>
        <strain evidence="2 3">CIRM-BRFM 2984</strain>
    </source>
</reference>
<sequence length="105" mass="11037">MPQILDKMWSQSFLLVSLVFALLGRAAPVAEPDTIEIVIVGRELTADMVAAALNPGPVDLANVGWTIEGNNYGWTVDGNNYYWVGNGGHTARALPDGAAAPTAAV</sequence>
<keyword evidence="1" id="KW-0732">Signal</keyword>
<comment type="caution">
    <text evidence="2">The sequence shown here is derived from an EMBL/GenBank/DDBJ whole genome shotgun (WGS) entry which is preliminary data.</text>
</comment>
<keyword evidence="3" id="KW-1185">Reference proteome</keyword>
<evidence type="ECO:0000313" key="2">
    <source>
        <dbReference type="EMBL" id="KAK7035911.1"/>
    </source>
</evidence>
<feature type="chain" id="PRO_5043990338" description="Lamin tail domain-containing protein" evidence="1">
    <location>
        <begin position="27"/>
        <end position="105"/>
    </location>
</feature>
<dbReference type="EMBL" id="JAWWNJ010000019">
    <property type="protein sequence ID" value="KAK7035911.1"/>
    <property type="molecule type" value="Genomic_DNA"/>
</dbReference>
<gene>
    <name evidence="2" type="ORF">R3P38DRAFT_3263385</name>
</gene>
<accession>A0AAW0CAI8</accession>
<dbReference type="Proteomes" id="UP001362999">
    <property type="component" value="Unassembled WGS sequence"/>
</dbReference>
<dbReference type="AlphaFoldDB" id="A0AAW0CAI8"/>
<name>A0AAW0CAI8_9AGAR</name>
<proteinExistence type="predicted"/>
<feature type="signal peptide" evidence="1">
    <location>
        <begin position="1"/>
        <end position="26"/>
    </location>
</feature>
<evidence type="ECO:0008006" key="4">
    <source>
        <dbReference type="Google" id="ProtNLM"/>
    </source>
</evidence>